<feature type="domain" description="Glycosyl transferase family 1" evidence="1">
    <location>
        <begin position="158"/>
        <end position="318"/>
    </location>
</feature>
<dbReference type="PANTHER" id="PTHR45947:SF3">
    <property type="entry name" value="SULFOQUINOVOSYL TRANSFERASE SQD2"/>
    <property type="match status" value="1"/>
</dbReference>
<dbReference type="Proteomes" id="UP000830055">
    <property type="component" value="Chromosome"/>
</dbReference>
<gene>
    <name evidence="3" type="ORF">DPPLL_19650</name>
</gene>
<evidence type="ECO:0008006" key="5">
    <source>
        <dbReference type="Google" id="ProtNLM"/>
    </source>
</evidence>
<dbReference type="Gene3D" id="3.40.50.2000">
    <property type="entry name" value="Glycogen Phosphorylase B"/>
    <property type="match status" value="2"/>
</dbReference>
<keyword evidence="4" id="KW-1185">Reference proteome</keyword>
<protein>
    <recommendedName>
        <fullName evidence="5">Glycosyltransferase family 1 protein</fullName>
    </recommendedName>
</protein>
<dbReference type="Pfam" id="PF13439">
    <property type="entry name" value="Glyco_transf_4"/>
    <property type="match status" value="1"/>
</dbReference>
<evidence type="ECO:0000313" key="4">
    <source>
        <dbReference type="Proteomes" id="UP000830055"/>
    </source>
</evidence>
<dbReference type="EMBL" id="AP025516">
    <property type="protein sequence ID" value="BDD87600.1"/>
    <property type="molecule type" value="Genomic_DNA"/>
</dbReference>
<name>A0ABN6M6Q3_9BACT</name>
<evidence type="ECO:0000313" key="3">
    <source>
        <dbReference type="EMBL" id="BDD87600.1"/>
    </source>
</evidence>
<dbReference type="Pfam" id="PF00534">
    <property type="entry name" value="Glycos_transf_1"/>
    <property type="match status" value="1"/>
</dbReference>
<dbReference type="PANTHER" id="PTHR45947">
    <property type="entry name" value="SULFOQUINOVOSYL TRANSFERASE SQD2"/>
    <property type="match status" value="1"/>
</dbReference>
<dbReference type="SUPFAM" id="SSF53756">
    <property type="entry name" value="UDP-Glycosyltransferase/glycogen phosphorylase"/>
    <property type="match status" value="1"/>
</dbReference>
<reference evidence="3 4" key="1">
    <citation type="submission" date="2022-01" db="EMBL/GenBank/DDBJ databases">
        <title>Desulfofustis limnae sp. nov., a novel mesophilic sulfate-reducing bacterium isolated from marsh soil.</title>
        <authorList>
            <person name="Watanabe M."/>
            <person name="Takahashi A."/>
            <person name="Kojima H."/>
            <person name="Fukui M."/>
        </authorList>
    </citation>
    <scope>NUCLEOTIDE SEQUENCE [LARGE SCALE GENOMIC DNA]</scope>
    <source>
        <strain evidence="3 4">PPLL</strain>
    </source>
</reference>
<feature type="domain" description="Glycosyltransferase subfamily 4-like N-terminal" evidence="2">
    <location>
        <begin position="11"/>
        <end position="144"/>
    </location>
</feature>
<dbReference type="InterPro" id="IPR050194">
    <property type="entry name" value="Glycosyltransferase_grp1"/>
</dbReference>
<dbReference type="InterPro" id="IPR001296">
    <property type="entry name" value="Glyco_trans_1"/>
</dbReference>
<organism evidence="3 4">
    <name type="scientific">Desulfofustis limnaeus</name>
    <dbReference type="NCBI Taxonomy" id="2740163"/>
    <lineage>
        <taxon>Bacteria</taxon>
        <taxon>Pseudomonadati</taxon>
        <taxon>Thermodesulfobacteriota</taxon>
        <taxon>Desulfobulbia</taxon>
        <taxon>Desulfobulbales</taxon>
        <taxon>Desulfocapsaceae</taxon>
        <taxon>Desulfofustis</taxon>
    </lineage>
</organism>
<sequence length="353" mass="39445">MVERHRCSISVGAFCPASPADHDYLQSARSLGLPVIPITENRSLDIGVLKQILRVIRTETIDIVHAHDFRSNVFALLAAKRSGIPAVTTCHGWIANSVKGKLRCRLDQGLLRWFDRVIAVSGHMAQTLPRFGVPQKRTTVIVNALVVENYQPGRDGTLRQEWEVPTDAFLVGNIGRLSPEKGQDLLLRAVQQLVVRKPRIHLVFIGIGPQESLLRSMSRELGIEDRVCFAGFQKDMARVYRNLDLVVQSSHTEGMPNVVLEAMLMEVPVVATNVGGTAEIVQPVCEDFLIEPGTVEALVGGIERVMADRGRYEEKARRGRRYVAEHFNQQRRVELLMQVYEEVLAQRSGTSGR</sequence>
<evidence type="ECO:0000259" key="1">
    <source>
        <dbReference type="Pfam" id="PF00534"/>
    </source>
</evidence>
<accession>A0ABN6M6Q3</accession>
<evidence type="ECO:0000259" key="2">
    <source>
        <dbReference type="Pfam" id="PF13439"/>
    </source>
</evidence>
<proteinExistence type="predicted"/>
<dbReference type="InterPro" id="IPR028098">
    <property type="entry name" value="Glyco_trans_4-like_N"/>
</dbReference>